<geneLocation type="plasmid" evidence="1">
    <name>p17-15-vir-like</name>
</geneLocation>
<keyword evidence="1" id="KW-0614">Plasmid</keyword>
<protein>
    <submittedName>
        <fullName evidence="1">Uncharacterized protein</fullName>
    </submittedName>
</protein>
<reference evidence="1" key="1">
    <citation type="submission" date="2020-01" db="EMBL/GenBank/DDBJ databases">
        <authorList>
            <person name="Qin S."/>
        </authorList>
    </citation>
    <scope>NUCLEOTIDE SEQUENCE</scope>
    <source>
        <strain evidence="1">CVir17-16-YZ6g</strain>
        <plasmid evidence="1">p17-15-vir-like</plasmid>
    </source>
</reference>
<proteinExistence type="predicted"/>
<accession>A0A8B0STZ3</accession>
<organism evidence="1">
    <name type="scientific">Klebsiella pneumoniae</name>
    <dbReference type="NCBI Taxonomy" id="573"/>
    <lineage>
        <taxon>Bacteria</taxon>
        <taxon>Pseudomonadati</taxon>
        <taxon>Pseudomonadota</taxon>
        <taxon>Gammaproteobacteria</taxon>
        <taxon>Enterobacterales</taxon>
        <taxon>Enterobacteriaceae</taxon>
        <taxon>Klebsiella/Raoultella group</taxon>
        <taxon>Klebsiella</taxon>
        <taxon>Klebsiella pneumoniae complex</taxon>
    </lineage>
</organism>
<evidence type="ECO:0000313" key="1">
    <source>
        <dbReference type="EMBL" id="QTX14170.1"/>
    </source>
</evidence>
<dbReference type="EMBL" id="MN956836">
    <property type="protein sequence ID" value="QTX14170.1"/>
    <property type="molecule type" value="Genomic_DNA"/>
</dbReference>
<dbReference type="AlphaFoldDB" id="A0A8B0STZ3"/>
<name>A0A8B0STZ3_KLEPN</name>
<sequence>MQAALRLSQRILRLNHLSCSNLHWRCPDETLIRALIDLLAVRCFKFVRP</sequence>